<keyword evidence="8 16" id="KW-0175">Coiled coil</keyword>
<dbReference type="GO" id="GO:0006629">
    <property type="term" value="P:lipid metabolic process"/>
    <property type="evidence" value="ECO:0007669"/>
    <property type="project" value="UniProtKB-KW"/>
</dbReference>
<dbReference type="PANTHER" id="PTHR47221">
    <property type="entry name" value="FIBRINOGEN ALPHA CHAIN"/>
    <property type="match status" value="1"/>
</dbReference>
<feature type="coiled-coil region" evidence="16">
    <location>
        <begin position="125"/>
        <end position="184"/>
    </location>
</feature>
<dbReference type="InterPro" id="IPR014716">
    <property type="entry name" value="Fibrinogen_a/b/g_C_1"/>
</dbReference>
<evidence type="ECO:0000256" key="16">
    <source>
        <dbReference type="SAM" id="Coils"/>
    </source>
</evidence>
<keyword evidence="4" id="KW-0037">Angiogenesis</keyword>
<dbReference type="GO" id="GO:0010903">
    <property type="term" value="P:negative regulation of very-low-density lipoprotein particle remodeling"/>
    <property type="evidence" value="ECO:0007669"/>
    <property type="project" value="UniProtKB-ARBA"/>
</dbReference>
<comment type="subunit">
    <text evidence="13">Interacts with ANGPTL8. Interacts with ITGB3.</text>
</comment>
<protein>
    <recommendedName>
        <fullName evidence="14">Angiopoietin-related protein 3</fullName>
    </recommendedName>
    <alternativeName>
        <fullName evidence="15">Angiopoietin-like protein 3</fullName>
    </alternativeName>
</protein>
<evidence type="ECO:0000256" key="11">
    <source>
        <dbReference type="ARBA" id="ARBA00023180"/>
    </source>
</evidence>
<dbReference type="GO" id="GO:0070328">
    <property type="term" value="P:triglyceride homeostasis"/>
    <property type="evidence" value="ECO:0007669"/>
    <property type="project" value="UniProtKB-ARBA"/>
</dbReference>
<dbReference type="GO" id="GO:0009986">
    <property type="term" value="C:cell surface"/>
    <property type="evidence" value="ECO:0007669"/>
    <property type="project" value="UniProtKB-ARBA"/>
</dbReference>
<dbReference type="EMBL" id="JAUNZN010000006">
    <property type="protein sequence ID" value="KAK4819597.1"/>
    <property type="molecule type" value="Genomic_DNA"/>
</dbReference>
<evidence type="ECO:0000313" key="19">
    <source>
        <dbReference type="Proteomes" id="UP001333110"/>
    </source>
</evidence>
<dbReference type="GO" id="GO:0055091">
    <property type="term" value="P:phospholipid homeostasis"/>
    <property type="evidence" value="ECO:0007669"/>
    <property type="project" value="UniProtKB-ARBA"/>
</dbReference>
<keyword evidence="7" id="KW-0130">Cell adhesion</keyword>
<evidence type="ECO:0000256" key="13">
    <source>
        <dbReference type="ARBA" id="ARBA00062950"/>
    </source>
</evidence>
<accession>A0AAN7N4B4</accession>
<evidence type="ECO:0000256" key="15">
    <source>
        <dbReference type="ARBA" id="ARBA00083172"/>
    </source>
</evidence>
<dbReference type="GO" id="GO:0008201">
    <property type="term" value="F:heparin binding"/>
    <property type="evidence" value="ECO:0007669"/>
    <property type="project" value="UniProtKB-KW"/>
</dbReference>
<dbReference type="Gene3D" id="3.90.215.10">
    <property type="entry name" value="Gamma Fibrinogen, chain A, domain 1"/>
    <property type="match status" value="1"/>
</dbReference>
<dbReference type="SMART" id="SM00186">
    <property type="entry name" value="FBG"/>
    <property type="match status" value="1"/>
</dbReference>
<keyword evidence="10" id="KW-1015">Disulfide bond</keyword>
<name>A0AAN7N4B4_MYCAM</name>
<dbReference type="Pfam" id="PF00147">
    <property type="entry name" value="Fibrinogen_C"/>
    <property type="match status" value="1"/>
</dbReference>
<sequence length="510" mass="58611">MKRSINRSNSSTQNSHTAKTVSRKSLCILNNQRVSGAENMKIILIFLFIAPLALSARAEKDYSPFDSAASPETKSRFAMLDDVRILANGLLQLGHGLKDFVHKTKGQMNDIFQKLYIFDRSFYELSLQTSEIKEEEEQLRQTTARLQINNEEIKNLSQEMNSKIEDLIQNKIQLQEKVWGLEDKVTKLATIQPSMQETKEISSLKAFVEQQDNHIKQLLKIVEDQHVQLDRQHNQIMELEDKLNHIELQELAENSFTGEQTEPEAISFPVRNATAVTYQSDGAAPDCTALYNSGTQSSGVYTIKPNGSEAFDVYCEMKFGSSWTVIQNRVDGSLDFNQTWDAYANGFGELNASIYYDFAEEFWLGLNKTYSITKQGDYILRIELQDWKDNKRYIEYAFSLGGPETDYTLQLSRMSGSIPNALPEQTELRFSTADHDVDIINDFNCPENYLGGWWHSECEETNLNGKFVTPRSRGRLERRKGLYWKPKKGRYYFLKSTKIMIHPTDLKSFD</sequence>
<comment type="subcellular location">
    <subcellularLocation>
        <location evidence="1">Cell projection</location>
        <location evidence="1">Lamellipodium</location>
    </subcellularLocation>
    <subcellularLocation>
        <location evidence="2">Secreted</location>
    </subcellularLocation>
</comment>
<organism evidence="18 19">
    <name type="scientific">Mycteria americana</name>
    <name type="common">Wood stork</name>
    <dbReference type="NCBI Taxonomy" id="33587"/>
    <lineage>
        <taxon>Eukaryota</taxon>
        <taxon>Metazoa</taxon>
        <taxon>Chordata</taxon>
        <taxon>Craniata</taxon>
        <taxon>Vertebrata</taxon>
        <taxon>Euteleostomi</taxon>
        <taxon>Archelosauria</taxon>
        <taxon>Archosauria</taxon>
        <taxon>Dinosauria</taxon>
        <taxon>Saurischia</taxon>
        <taxon>Theropoda</taxon>
        <taxon>Coelurosauria</taxon>
        <taxon>Aves</taxon>
        <taxon>Neognathae</taxon>
        <taxon>Neoaves</taxon>
        <taxon>Aequornithes</taxon>
        <taxon>Ciconiiformes</taxon>
        <taxon>Ciconiidae</taxon>
        <taxon>Mycteria</taxon>
    </lineage>
</organism>
<gene>
    <name evidence="18" type="ORF">QYF61_008292</name>
</gene>
<keyword evidence="12" id="KW-0966">Cell projection</keyword>
<reference evidence="18 19" key="1">
    <citation type="journal article" date="2023" name="J. Hered.">
        <title>Chromosome-level genome of the wood stork (Mycteria americana) provides insight into avian chromosome evolution.</title>
        <authorList>
            <person name="Flamio R. Jr."/>
            <person name="Ramstad K.M."/>
        </authorList>
    </citation>
    <scope>NUCLEOTIDE SEQUENCE [LARGE SCALE GENOMIC DNA]</scope>
    <source>
        <strain evidence="18">JAX WOST 10</strain>
    </source>
</reference>
<evidence type="ECO:0000256" key="5">
    <source>
        <dbReference type="ARBA" id="ARBA00022674"/>
    </source>
</evidence>
<dbReference type="GO" id="GO:0090318">
    <property type="term" value="P:regulation of chylomicron remodeling"/>
    <property type="evidence" value="ECO:0007669"/>
    <property type="project" value="UniProtKB-ARBA"/>
</dbReference>
<keyword evidence="6" id="KW-0732">Signal</keyword>
<evidence type="ECO:0000256" key="14">
    <source>
        <dbReference type="ARBA" id="ARBA00069520"/>
    </source>
</evidence>
<evidence type="ECO:0000256" key="8">
    <source>
        <dbReference type="ARBA" id="ARBA00023054"/>
    </source>
</evidence>
<dbReference type="GO" id="GO:0007596">
    <property type="term" value="P:blood coagulation"/>
    <property type="evidence" value="ECO:0007669"/>
    <property type="project" value="InterPro"/>
</dbReference>
<dbReference type="InterPro" id="IPR036056">
    <property type="entry name" value="Fibrinogen-like_C"/>
</dbReference>
<evidence type="ECO:0000256" key="12">
    <source>
        <dbReference type="ARBA" id="ARBA00023273"/>
    </source>
</evidence>
<dbReference type="GO" id="GO:0030027">
    <property type="term" value="C:lamellipodium"/>
    <property type="evidence" value="ECO:0007669"/>
    <property type="project" value="UniProtKB-SubCell"/>
</dbReference>
<evidence type="ECO:0000256" key="10">
    <source>
        <dbReference type="ARBA" id="ARBA00023157"/>
    </source>
</evidence>
<keyword evidence="9" id="KW-0443">Lipid metabolism</keyword>
<keyword evidence="3" id="KW-0964">Secreted</keyword>
<dbReference type="Proteomes" id="UP001333110">
    <property type="component" value="Unassembled WGS sequence"/>
</dbReference>
<dbReference type="FunFam" id="3.90.215.10:FF:000008">
    <property type="entry name" value="Angiopoietin like 3"/>
    <property type="match status" value="1"/>
</dbReference>
<keyword evidence="5" id="KW-0358">Heparin-binding</keyword>
<dbReference type="InterPro" id="IPR037579">
    <property type="entry name" value="FIB_ANG-like"/>
</dbReference>
<dbReference type="AlphaFoldDB" id="A0AAN7N4B4"/>
<evidence type="ECO:0000259" key="17">
    <source>
        <dbReference type="PROSITE" id="PS51406"/>
    </source>
</evidence>
<keyword evidence="11" id="KW-0325">Glycoprotein</keyword>
<feature type="coiled-coil region" evidence="16">
    <location>
        <begin position="222"/>
        <end position="249"/>
    </location>
</feature>
<feature type="domain" description="Fibrinogen C-terminal" evidence="17">
    <location>
        <begin position="278"/>
        <end position="505"/>
    </location>
</feature>
<evidence type="ECO:0000256" key="6">
    <source>
        <dbReference type="ARBA" id="ARBA00022729"/>
    </source>
</evidence>
<dbReference type="GO" id="GO:0042632">
    <property type="term" value="P:cholesterol homeostasis"/>
    <property type="evidence" value="ECO:0007669"/>
    <property type="project" value="UniProtKB-ARBA"/>
</dbReference>
<evidence type="ECO:0000256" key="2">
    <source>
        <dbReference type="ARBA" id="ARBA00004613"/>
    </source>
</evidence>
<dbReference type="GO" id="GO:0004859">
    <property type="term" value="F:phospholipase inhibitor activity"/>
    <property type="evidence" value="ECO:0007669"/>
    <property type="project" value="UniProtKB-ARBA"/>
</dbReference>
<evidence type="ECO:0000256" key="4">
    <source>
        <dbReference type="ARBA" id="ARBA00022657"/>
    </source>
</evidence>
<evidence type="ECO:0000256" key="3">
    <source>
        <dbReference type="ARBA" id="ARBA00022525"/>
    </source>
</evidence>
<dbReference type="PROSITE" id="PS51406">
    <property type="entry name" value="FIBRINOGEN_C_2"/>
    <property type="match status" value="1"/>
</dbReference>
<evidence type="ECO:0000256" key="7">
    <source>
        <dbReference type="ARBA" id="ARBA00022889"/>
    </source>
</evidence>
<dbReference type="CDD" id="cd00087">
    <property type="entry name" value="FReD"/>
    <property type="match status" value="1"/>
</dbReference>
<dbReference type="InterPro" id="IPR002181">
    <property type="entry name" value="Fibrinogen_a/b/g_C_dom"/>
</dbReference>
<evidence type="ECO:0000256" key="1">
    <source>
        <dbReference type="ARBA" id="ARBA00004510"/>
    </source>
</evidence>
<evidence type="ECO:0000256" key="9">
    <source>
        <dbReference type="ARBA" id="ARBA00023098"/>
    </source>
</evidence>
<proteinExistence type="predicted"/>
<dbReference type="SUPFAM" id="SSF56496">
    <property type="entry name" value="Fibrinogen C-terminal domain-like"/>
    <property type="match status" value="1"/>
</dbReference>
<dbReference type="GO" id="GO:0007155">
    <property type="term" value="P:cell adhesion"/>
    <property type="evidence" value="ECO:0007669"/>
    <property type="project" value="UniProtKB-KW"/>
</dbReference>
<dbReference type="PANTHER" id="PTHR47221:SF6">
    <property type="entry name" value="FIBRINOGEN ALPHA CHAIN"/>
    <property type="match status" value="1"/>
</dbReference>
<comment type="caution">
    <text evidence="18">The sequence shown here is derived from an EMBL/GenBank/DDBJ whole genome shotgun (WGS) entry which is preliminary data.</text>
</comment>
<evidence type="ECO:0000313" key="18">
    <source>
        <dbReference type="EMBL" id="KAK4819597.1"/>
    </source>
</evidence>
<dbReference type="GO" id="GO:0001525">
    <property type="term" value="P:angiogenesis"/>
    <property type="evidence" value="ECO:0007669"/>
    <property type="project" value="UniProtKB-KW"/>
</dbReference>
<dbReference type="GO" id="GO:0005576">
    <property type="term" value="C:extracellular region"/>
    <property type="evidence" value="ECO:0007669"/>
    <property type="project" value="UniProtKB-SubCell"/>
</dbReference>
<keyword evidence="19" id="KW-1185">Reference proteome</keyword>